<name>A0ABW1SCL4_9PROT</name>
<dbReference type="InterPro" id="IPR001375">
    <property type="entry name" value="Peptidase_S9_cat"/>
</dbReference>
<dbReference type="SUPFAM" id="SSF53474">
    <property type="entry name" value="alpha/beta-Hydrolases"/>
    <property type="match status" value="1"/>
</dbReference>
<dbReference type="InterPro" id="IPR011042">
    <property type="entry name" value="6-blade_b-propeller_TolB-like"/>
</dbReference>
<keyword evidence="2" id="KW-0732">Signal</keyword>
<protein>
    <submittedName>
        <fullName evidence="4">Alpha/beta hydrolase family protein</fullName>
        <ecNumber evidence="4">3.4.-.-</ecNumber>
    </submittedName>
</protein>
<dbReference type="Gene3D" id="3.40.50.1820">
    <property type="entry name" value="alpha/beta hydrolase"/>
    <property type="match status" value="1"/>
</dbReference>
<proteinExistence type="predicted"/>
<reference evidence="5" key="1">
    <citation type="journal article" date="2019" name="Int. J. Syst. Evol. Microbiol.">
        <title>The Global Catalogue of Microorganisms (GCM) 10K type strain sequencing project: providing services to taxonomists for standard genome sequencing and annotation.</title>
        <authorList>
            <consortium name="The Broad Institute Genomics Platform"/>
            <consortium name="The Broad Institute Genome Sequencing Center for Infectious Disease"/>
            <person name="Wu L."/>
            <person name="Ma J."/>
        </authorList>
    </citation>
    <scope>NUCLEOTIDE SEQUENCE [LARGE SCALE GENOMIC DNA]</scope>
    <source>
        <strain evidence="5">CGMCC-1.15741</strain>
    </source>
</reference>
<comment type="caution">
    <text evidence="4">The sequence shown here is derived from an EMBL/GenBank/DDBJ whole genome shotgun (WGS) entry which is preliminary data.</text>
</comment>
<dbReference type="EC" id="3.4.-.-" evidence="4"/>
<evidence type="ECO:0000256" key="2">
    <source>
        <dbReference type="SAM" id="SignalP"/>
    </source>
</evidence>
<accession>A0ABW1SCL4</accession>
<dbReference type="GO" id="GO:0016787">
    <property type="term" value="F:hydrolase activity"/>
    <property type="evidence" value="ECO:0007669"/>
    <property type="project" value="UniProtKB-KW"/>
</dbReference>
<dbReference type="EMBL" id="JBHSSW010000017">
    <property type="protein sequence ID" value="MFC6198993.1"/>
    <property type="molecule type" value="Genomic_DNA"/>
</dbReference>
<keyword evidence="5" id="KW-1185">Reference proteome</keyword>
<dbReference type="RefSeq" id="WP_377379687.1">
    <property type="nucleotide sequence ID" value="NZ_JBHSSW010000017.1"/>
</dbReference>
<feature type="signal peptide" evidence="2">
    <location>
        <begin position="1"/>
        <end position="24"/>
    </location>
</feature>
<dbReference type="Pfam" id="PF00326">
    <property type="entry name" value="Peptidase_S9"/>
    <property type="match status" value="1"/>
</dbReference>
<keyword evidence="1 4" id="KW-0378">Hydrolase</keyword>
<dbReference type="PANTHER" id="PTHR42776:SF27">
    <property type="entry name" value="DIPEPTIDYL PEPTIDASE FAMILY MEMBER 6"/>
    <property type="match status" value="1"/>
</dbReference>
<evidence type="ECO:0000256" key="1">
    <source>
        <dbReference type="ARBA" id="ARBA00022801"/>
    </source>
</evidence>
<evidence type="ECO:0000313" key="4">
    <source>
        <dbReference type="EMBL" id="MFC6198993.1"/>
    </source>
</evidence>
<evidence type="ECO:0000259" key="3">
    <source>
        <dbReference type="Pfam" id="PF00326"/>
    </source>
</evidence>
<sequence length="648" mass="70927">MLEIVRNLLLPTLAALSATSSLHAAPSLEDYAAPPEIRNASLSGDGTKIAWIRSDSERELLCSYDLSLKAQTCYAEVTDLKPRSLYFAGKDHVILRTSARTLETDYFINEFEFTAAFSVDLATGAIEQLPQRLDDVMPQGLGRVIGVHEDGDKVFMPAFTQRGRTFTYDIYEVRTNSGSGRQIMRGTSNTKDWIIAPSGDVLARESMDDEKDLYTLDIRDGRGWKTVIEEQVEISTKSLVGLTADGKSVIVSEDGKHESNPAGLYPINLETGDIGPALFPVESDMEGILLDRNRVVIGVRLAGVTPGYFLLDEALNADVQAFLESLPSVNVELTSWSDDYSKLLFHLTGAPYSGHFAILDRTTGKTELVARSRPGISSAETAEVISIEYPARDGLMIPALVTFPLGTTQEEQVNLPMIVMPHGGPESHDQIGFDWMAQFFASRGYMVLQPNFRGSTGFGLSFLEAGYGEWGKAMQDDVTDGMNALAQIGWADPERVCIVGWSYGGFSALSGGAKTPDSYQCVVSIAGVSDLPKMLFDERWAAGEESWVMSYWERQIGNRKTDRSALEAVSPAYQADAFTAPVLLIHGRDDVAVPIAQSTRMRDALEAAGKDVELIIMKDQDHSLSTRNARVDAMKAIINFVDTHIGTP</sequence>
<organism evidence="4 5">
    <name type="scientific">Ponticaulis profundi</name>
    <dbReference type="NCBI Taxonomy" id="2665222"/>
    <lineage>
        <taxon>Bacteria</taxon>
        <taxon>Pseudomonadati</taxon>
        <taxon>Pseudomonadota</taxon>
        <taxon>Alphaproteobacteria</taxon>
        <taxon>Hyphomonadales</taxon>
        <taxon>Hyphomonadaceae</taxon>
        <taxon>Ponticaulis</taxon>
    </lineage>
</organism>
<evidence type="ECO:0000313" key="5">
    <source>
        <dbReference type="Proteomes" id="UP001596303"/>
    </source>
</evidence>
<dbReference type="PANTHER" id="PTHR42776">
    <property type="entry name" value="SERINE PEPTIDASE S9 FAMILY MEMBER"/>
    <property type="match status" value="1"/>
</dbReference>
<feature type="chain" id="PRO_5046832485" evidence="2">
    <location>
        <begin position="25"/>
        <end position="648"/>
    </location>
</feature>
<feature type="domain" description="Peptidase S9 prolyl oligopeptidase catalytic" evidence="3">
    <location>
        <begin position="433"/>
        <end position="646"/>
    </location>
</feature>
<dbReference type="Proteomes" id="UP001596303">
    <property type="component" value="Unassembled WGS sequence"/>
</dbReference>
<gene>
    <name evidence="4" type="ORF">ACFQDM_12940</name>
</gene>
<dbReference type="InterPro" id="IPR029058">
    <property type="entry name" value="AB_hydrolase_fold"/>
</dbReference>
<dbReference type="SUPFAM" id="SSF82171">
    <property type="entry name" value="DPP6 N-terminal domain-like"/>
    <property type="match status" value="1"/>
</dbReference>
<dbReference type="Gene3D" id="2.120.10.30">
    <property type="entry name" value="TolB, C-terminal domain"/>
    <property type="match status" value="1"/>
</dbReference>